<dbReference type="RefSeq" id="WP_253776048.1">
    <property type="nucleotide sequence ID" value="NZ_JAMTCK010000013.1"/>
</dbReference>
<dbReference type="GO" id="GO:0016787">
    <property type="term" value="F:hydrolase activity"/>
    <property type="evidence" value="ECO:0007669"/>
    <property type="project" value="UniProtKB-KW"/>
</dbReference>
<gene>
    <name evidence="2" type="ORF">LX83_005202</name>
</gene>
<organism evidence="2 3">
    <name type="scientific">Goodfellowiella coeruleoviolacea</name>
    <dbReference type="NCBI Taxonomy" id="334858"/>
    <lineage>
        <taxon>Bacteria</taxon>
        <taxon>Bacillati</taxon>
        <taxon>Actinomycetota</taxon>
        <taxon>Actinomycetes</taxon>
        <taxon>Pseudonocardiales</taxon>
        <taxon>Pseudonocardiaceae</taxon>
        <taxon>Goodfellowiella</taxon>
    </lineage>
</organism>
<keyword evidence="3" id="KW-1185">Reference proteome</keyword>
<evidence type="ECO:0000313" key="3">
    <source>
        <dbReference type="Proteomes" id="UP001206128"/>
    </source>
</evidence>
<feature type="region of interest" description="Disordered" evidence="1">
    <location>
        <begin position="243"/>
        <end position="264"/>
    </location>
</feature>
<dbReference type="EMBL" id="JAMTCK010000013">
    <property type="protein sequence ID" value="MCP2168324.1"/>
    <property type="molecule type" value="Genomic_DNA"/>
</dbReference>
<comment type="caution">
    <text evidence="2">The sequence shown here is derived from an EMBL/GenBank/DDBJ whole genome shotgun (WGS) entry which is preliminary data.</text>
</comment>
<reference evidence="2" key="1">
    <citation type="submission" date="2022-06" db="EMBL/GenBank/DDBJ databases">
        <title>Genomic Encyclopedia of Archaeal and Bacterial Type Strains, Phase II (KMG-II): from individual species to whole genera.</title>
        <authorList>
            <person name="Goeker M."/>
        </authorList>
    </citation>
    <scope>NUCLEOTIDE SEQUENCE</scope>
    <source>
        <strain evidence="2">DSM 43935</strain>
    </source>
</reference>
<dbReference type="Gene3D" id="3.40.50.1820">
    <property type="entry name" value="alpha/beta hydrolase"/>
    <property type="match status" value="1"/>
</dbReference>
<dbReference type="Proteomes" id="UP001206128">
    <property type="component" value="Unassembled WGS sequence"/>
</dbReference>
<accession>A0AAE3GJ83</accession>
<protein>
    <submittedName>
        <fullName evidence="2">Alpha/beta hydrolase family protein</fullName>
    </submittedName>
</protein>
<evidence type="ECO:0000256" key="1">
    <source>
        <dbReference type="SAM" id="MobiDB-lite"/>
    </source>
</evidence>
<dbReference type="InterPro" id="IPR029058">
    <property type="entry name" value="AB_hydrolase_fold"/>
</dbReference>
<keyword evidence="2" id="KW-0378">Hydrolase</keyword>
<sequence length="264" mass="26904">MIHSIPPRLSGPPARVAVLLPGAGSDEVFVRAVFAEPLALLGVEVVAPAPRPGPDLVDHWLAALDAAAGAGPVLVGGISLGGHLAARWALANPHRCAGLLVALPGWHGSPEGAPGALSARASAAAVTRLGLAGALARARQGAPAWLAEELGRAWPRHGSGLAASLLAAAACPAPTPAELRGLTLPVGVAACRDDPVHPLAVAREWVAALPHAQLRTTTLAALGVDRQALGRAAVLAWLRAHHRHRHRNHGTTAQHGPAQHEPGR</sequence>
<evidence type="ECO:0000313" key="2">
    <source>
        <dbReference type="EMBL" id="MCP2168324.1"/>
    </source>
</evidence>
<proteinExistence type="predicted"/>
<dbReference type="SUPFAM" id="SSF53474">
    <property type="entry name" value="alpha/beta-Hydrolases"/>
    <property type="match status" value="1"/>
</dbReference>
<dbReference type="AlphaFoldDB" id="A0AAE3GJ83"/>
<name>A0AAE3GJ83_9PSEU</name>